<organism evidence="2 3">
    <name type="scientific">Humibacter ginsenosidimutans</name>
    <dbReference type="NCBI Taxonomy" id="2599293"/>
    <lineage>
        <taxon>Bacteria</taxon>
        <taxon>Bacillati</taxon>
        <taxon>Actinomycetota</taxon>
        <taxon>Actinomycetes</taxon>
        <taxon>Micrococcales</taxon>
        <taxon>Microbacteriaceae</taxon>
        <taxon>Humibacter</taxon>
    </lineage>
</organism>
<dbReference type="AlphaFoldDB" id="A0A5B8M5G5"/>
<protein>
    <submittedName>
        <fullName evidence="2">Uncharacterized protein</fullName>
    </submittedName>
</protein>
<sequence>MFNEARKGGNPHTFDTDRDNLATLPKSPLLRPLTSIRPDDVRNHVLSELGSGKKPSTVARAKRQ</sequence>
<gene>
    <name evidence="2" type="ORF">FPZ11_14720</name>
</gene>
<feature type="region of interest" description="Disordered" evidence="1">
    <location>
        <begin position="1"/>
        <end position="64"/>
    </location>
</feature>
<reference evidence="2 3" key="1">
    <citation type="submission" date="2019-07" db="EMBL/GenBank/DDBJ databases">
        <title>Full genome sequence of Humibacter sp. WJ7-1.</title>
        <authorList>
            <person name="Im W.-T."/>
        </authorList>
    </citation>
    <scope>NUCLEOTIDE SEQUENCE [LARGE SCALE GENOMIC DNA]</scope>
    <source>
        <strain evidence="2 3">WJ7-1</strain>
    </source>
</reference>
<evidence type="ECO:0000313" key="3">
    <source>
        <dbReference type="Proteomes" id="UP000320216"/>
    </source>
</evidence>
<name>A0A5B8M5G5_9MICO</name>
<keyword evidence="3" id="KW-1185">Reference proteome</keyword>
<evidence type="ECO:0000313" key="2">
    <source>
        <dbReference type="EMBL" id="QDZ15857.1"/>
    </source>
</evidence>
<proteinExistence type="predicted"/>
<dbReference type="EMBL" id="CP042305">
    <property type="protein sequence ID" value="QDZ15857.1"/>
    <property type="molecule type" value="Genomic_DNA"/>
</dbReference>
<accession>A0A5B8M5G5</accession>
<dbReference type="KEGG" id="huw:FPZ11_14720"/>
<dbReference type="Proteomes" id="UP000320216">
    <property type="component" value="Chromosome"/>
</dbReference>
<evidence type="ECO:0000256" key="1">
    <source>
        <dbReference type="SAM" id="MobiDB-lite"/>
    </source>
</evidence>
<dbReference type="RefSeq" id="WP_146321891.1">
    <property type="nucleotide sequence ID" value="NZ_CP042305.1"/>
</dbReference>